<evidence type="ECO:0000313" key="1">
    <source>
        <dbReference type="EMBL" id="RRQ04022.1"/>
    </source>
</evidence>
<dbReference type="AlphaFoldDB" id="A0A3R8R596"/>
<dbReference type="InterPro" id="IPR044925">
    <property type="entry name" value="His-Me_finger_sf"/>
</dbReference>
<protein>
    <recommendedName>
        <fullName evidence="3">HNH nuclease domain-containing protein</fullName>
    </recommendedName>
</protein>
<comment type="caution">
    <text evidence="1">The sequence shown here is derived from an EMBL/GenBank/DDBJ whole genome shotgun (WGS) entry which is preliminary data.</text>
</comment>
<dbReference type="Proteomes" id="UP000278422">
    <property type="component" value="Unassembled WGS sequence"/>
</dbReference>
<name>A0A3R8R596_9CORY</name>
<evidence type="ECO:0000313" key="2">
    <source>
        <dbReference type="Proteomes" id="UP000278422"/>
    </source>
</evidence>
<organism evidence="1 2">
    <name type="scientific">Corynebacterium bovis</name>
    <dbReference type="NCBI Taxonomy" id="36808"/>
    <lineage>
        <taxon>Bacteria</taxon>
        <taxon>Bacillati</taxon>
        <taxon>Actinomycetota</taxon>
        <taxon>Actinomycetes</taxon>
        <taxon>Mycobacteriales</taxon>
        <taxon>Corynebacteriaceae</taxon>
        <taxon>Corynebacterium</taxon>
    </lineage>
</organism>
<proteinExistence type="predicted"/>
<sequence length="151" mass="16929">MADRFWAKVVRAPGEGHWIFTGAISSPDGYGRVTFTHHGRQYCVSAHRFALWIAGVDIRDPDMVAEHRCNEPLCVRVHPTHLVASTREDNITYARLTGRLRGPRGGADSGWRTRHQRSLDVRAAVAGGWDQNAYTRAARPVTNPLEQPTLF</sequence>
<evidence type="ECO:0008006" key="3">
    <source>
        <dbReference type="Google" id="ProtNLM"/>
    </source>
</evidence>
<accession>A0A3R8R596</accession>
<reference evidence="1 2" key="1">
    <citation type="submission" date="2018-01" db="EMBL/GenBank/DDBJ databases">
        <title>Twenty Corynebacterium bovis Genomes.</title>
        <authorList>
            <person name="Gulvik C.A."/>
        </authorList>
    </citation>
    <scope>NUCLEOTIDE SEQUENCE [LARGE SCALE GENOMIC DNA]</scope>
    <source>
        <strain evidence="1 2">16-2004</strain>
    </source>
</reference>
<dbReference type="SUPFAM" id="SSF54060">
    <property type="entry name" value="His-Me finger endonucleases"/>
    <property type="match status" value="1"/>
</dbReference>
<dbReference type="EMBL" id="PQNQ01000012">
    <property type="protein sequence ID" value="RRQ04022.1"/>
    <property type="molecule type" value="Genomic_DNA"/>
</dbReference>
<keyword evidence="2" id="KW-1185">Reference proteome</keyword>
<gene>
    <name evidence="1" type="ORF">CXF42_05625</name>
</gene>